<proteinExistence type="predicted"/>
<dbReference type="PATRIC" id="fig|1122151.5.peg.1688"/>
<keyword evidence="2" id="KW-1185">Reference proteome</keyword>
<dbReference type="OrthoDB" id="2308970at2"/>
<dbReference type="Proteomes" id="UP000051908">
    <property type="component" value="Unassembled WGS sequence"/>
</dbReference>
<dbReference type="AlphaFoldDB" id="A0A0R1PTI6"/>
<name>A0A0R1PTI6_9LACO</name>
<accession>A0A0R1PTI6</accession>
<organism evidence="1 2">
    <name type="scientific">Companilactobacillus paralimentarius DSM 13238 = JCM 10415</name>
    <dbReference type="NCBI Taxonomy" id="1122151"/>
    <lineage>
        <taxon>Bacteria</taxon>
        <taxon>Bacillati</taxon>
        <taxon>Bacillota</taxon>
        <taxon>Bacilli</taxon>
        <taxon>Lactobacillales</taxon>
        <taxon>Lactobacillaceae</taxon>
        <taxon>Companilactobacillus</taxon>
    </lineage>
</organism>
<dbReference type="InterPro" id="IPR016152">
    <property type="entry name" value="PTrfase/Anion_transptr"/>
</dbReference>
<dbReference type="SUPFAM" id="SSF55804">
    <property type="entry name" value="Phoshotransferase/anion transport protein"/>
    <property type="match status" value="1"/>
</dbReference>
<dbReference type="RefSeq" id="WP_025085200.1">
    <property type="nucleotide sequence ID" value="NZ_AZES01000030.1"/>
</dbReference>
<dbReference type="GeneID" id="96667471"/>
<gene>
    <name evidence="1" type="ORF">FD33_GL001629</name>
</gene>
<protein>
    <submittedName>
        <fullName evidence="1">Uncharacterized protein</fullName>
    </submittedName>
</protein>
<evidence type="ECO:0000313" key="1">
    <source>
        <dbReference type="EMBL" id="KRL31720.1"/>
    </source>
</evidence>
<comment type="caution">
    <text evidence="1">The sequence shown here is derived from an EMBL/GenBank/DDBJ whole genome shotgun (WGS) entry which is preliminary data.</text>
</comment>
<sequence>MLFKIFRKNHTTANIELKDNNQLSALKLAAEKAADEFSLDAQTVQSSLFASAAQEPTILAGRVVYMFVTSDKKHKAHSMTLTFKNPIAWGNDKVPVDYMIVGVLSDGAGQEDADQLKEHITDKVNENADKLDDIRFNDSELNKFNQSFTE</sequence>
<reference evidence="1 2" key="1">
    <citation type="journal article" date="2015" name="Genome Announc.">
        <title>Expanding the biotechnology potential of lactobacilli through comparative genomics of 213 strains and associated genera.</title>
        <authorList>
            <person name="Sun Z."/>
            <person name="Harris H.M."/>
            <person name="McCann A."/>
            <person name="Guo C."/>
            <person name="Argimon S."/>
            <person name="Zhang W."/>
            <person name="Yang X."/>
            <person name="Jeffery I.B."/>
            <person name="Cooney J.C."/>
            <person name="Kagawa T.F."/>
            <person name="Liu W."/>
            <person name="Song Y."/>
            <person name="Salvetti E."/>
            <person name="Wrobel A."/>
            <person name="Rasinkangas P."/>
            <person name="Parkhill J."/>
            <person name="Rea M.C."/>
            <person name="O'Sullivan O."/>
            <person name="Ritari J."/>
            <person name="Douillard F.P."/>
            <person name="Paul Ross R."/>
            <person name="Yang R."/>
            <person name="Briner A.E."/>
            <person name="Felis G.E."/>
            <person name="de Vos W.M."/>
            <person name="Barrangou R."/>
            <person name="Klaenhammer T.R."/>
            <person name="Caufield P.W."/>
            <person name="Cui Y."/>
            <person name="Zhang H."/>
            <person name="O'Toole P.W."/>
        </authorList>
    </citation>
    <scope>NUCLEOTIDE SEQUENCE [LARGE SCALE GENOMIC DNA]</scope>
    <source>
        <strain evidence="1 2">DSM 13238</strain>
    </source>
</reference>
<dbReference type="Gene3D" id="3.40.930.10">
    <property type="entry name" value="Mannitol-specific EII, Chain A"/>
    <property type="match status" value="1"/>
</dbReference>
<evidence type="ECO:0000313" key="2">
    <source>
        <dbReference type="Proteomes" id="UP000051908"/>
    </source>
</evidence>
<dbReference type="EMBL" id="AZES01000030">
    <property type="protein sequence ID" value="KRL31720.1"/>
    <property type="molecule type" value="Genomic_DNA"/>
</dbReference>